<name>A0AAV6UH09_9ARAC</name>
<protein>
    <submittedName>
        <fullName evidence="2">Uncharacterized protein</fullName>
    </submittedName>
</protein>
<organism evidence="2 3">
    <name type="scientific">Oedothorax gibbosus</name>
    <dbReference type="NCBI Taxonomy" id="931172"/>
    <lineage>
        <taxon>Eukaryota</taxon>
        <taxon>Metazoa</taxon>
        <taxon>Ecdysozoa</taxon>
        <taxon>Arthropoda</taxon>
        <taxon>Chelicerata</taxon>
        <taxon>Arachnida</taxon>
        <taxon>Araneae</taxon>
        <taxon>Araneomorphae</taxon>
        <taxon>Entelegynae</taxon>
        <taxon>Araneoidea</taxon>
        <taxon>Linyphiidae</taxon>
        <taxon>Erigoninae</taxon>
        <taxon>Oedothorax</taxon>
    </lineage>
</organism>
<feature type="compositionally biased region" description="Low complexity" evidence="1">
    <location>
        <begin position="46"/>
        <end position="56"/>
    </location>
</feature>
<feature type="compositionally biased region" description="Polar residues" evidence="1">
    <location>
        <begin position="17"/>
        <end position="40"/>
    </location>
</feature>
<proteinExistence type="predicted"/>
<keyword evidence="3" id="KW-1185">Reference proteome</keyword>
<dbReference type="AlphaFoldDB" id="A0AAV6UH09"/>
<feature type="compositionally biased region" description="Basic and acidic residues" evidence="1">
    <location>
        <begin position="58"/>
        <end position="69"/>
    </location>
</feature>
<comment type="caution">
    <text evidence="2">The sequence shown here is derived from an EMBL/GenBank/DDBJ whole genome shotgun (WGS) entry which is preliminary data.</text>
</comment>
<feature type="region of interest" description="Disordered" evidence="1">
    <location>
        <begin position="1"/>
        <end position="69"/>
    </location>
</feature>
<dbReference type="EMBL" id="JAFNEN010000407">
    <property type="protein sequence ID" value="KAG8183750.1"/>
    <property type="molecule type" value="Genomic_DNA"/>
</dbReference>
<reference evidence="2 3" key="1">
    <citation type="journal article" date="2022" name="Nat. Ecol. Evol.">
        <title>A masculinizing supergene underlies an exaggerated male reproductive morph in a spider.</title>
        <authorList>
            <person name="Hendrickx F."/>
            <person name="De Corte Z."/>
            <person name="Sonet G."/>
            <person name="Van Belleghem S.M."/>
            <person name="Kostlbacher S."/>
            <person name="Vangestel C."/>
        </authorList>
    </citation>
    <scope>NUCLEOTIDE SEQUENCE [LARGE SCALE GENOMIC DNA]</scope>
    <source>
        <strain evidence="2">W744_W776</strain>
    </source>
</reference>
<accession>A0AAV6UH09</accession>
<gene>
    <name evidence="2" type="ORF">JTE90_029331</name>
</gene>
<evidence type="ECO:0000313" key="2">
    <source>
        <dbReference type="EMBL" id="KAG8183750.1"/>
    </source>
</evidence>
<evidence type="ECO:0000256" key="1">
    <source>
        <dbReference type="SAM" id="MobiDB-lite"/>
    </source>
</evidence>
<sequence length="69" mass="7708">MESRLSFKTPVTDFSAKDTSSSDNFQFLHPQNVTKSSNQSHRPECTSSSGTSSRTPGSRKDLFPRGKWL</sequence>
<evidence type="ECO:0000313" key="3">
    <source>
        <dbReference type="Proteomes" id="UP000827092"/>
    </source>
</evidence>
<dbReference type="Proteomes" id="UP000827092">
    <property type="component" value="Unassembled WGS sequence"/>
</dbReference>